<dbReference type="SUPFAM" id="SSF47413">
    <property type="entry name" value="lambda repressor-like DNA-binding domains"/>
    <property type="match status" value="1"/>
</dbReference>
<evidence type="ECO:0000256" key="1">
    <source>
        <dbReference type="SAM" id="Phobius"/>
    </source>
</evidence>
<dbReference type="SMART" id="SM00530">
    <property type="entry name" value="HTH_XRE"/>
    <property type="match status" value="1"/>
</dbReference>
<keyword evidence="1" id="KW-1133">Transmembrane helix</keyword>
<dbReference type="AlphaFoldDB" id="A0A1H3MZB2"/>
<dbReference type="RefSeq" id="WP_092692601.1">
    <property type="nucleotide sequence ID" value="NZ_FNPK01000034.1"/>
</dbReference>
<dbReference type="GO" id="GO:0003677">
    <property type="term" value="F:DNA binding"/>
    <property type="evidence" value="ECO:0007669"/>
    <property type="project" value="InterPro"/>
</dbReference>
<evidence type="ECO:0000313" key="3">
    <source>
        <dbReference type="EMBL" id="SDY81982.1"/>
    </source>
</evidence>
<name>A0A1H3MZB2_9GAMM</name>
<proteinExistence type="predicted"/>
<gene>
    <name evidence="3" type="ORF">SAMN05421643_1343</name>
</gene>
<dbReference type="InterPro" id="IPR001387">
    <property type="entry name" value="Cro/C1-type_HTH"/>
</dbReference>
<evidence type="ECO:0000259" key="2">
    <source>
        <dbReference type="PROSITE" id="PS50943"/>
    </source>
</evidence>
<dbReference type="PROSITE" id="PS50943">
    <property type="entry name" value="HTH_CROC1"/>
    <property type="match status" value="1"/>
</dbReference>
<dbReference type="Pfam" id="PF01381">
    <property type="entry name" value="HTH_3"/>
    <property type="match status" value="1"/>
</dbReference>
<feature type="transmembrane region" description="Helical" evidence="1">
    <location>
        <begin position="115"/>
        <end position="136"/>
    </location>
</feature>
<accession>A0A1H3MZB2</accession>
<dbReference type="EMBL" id="FNPK01000034">
    <property type="protein sequence ID" value="SDY81982.1"/>
    <property type="molecule type" value="Genomic_DNA"/>
</dbReference>
<dbReference type="InterPro" id="IPR010982">
    <property type="entry name" value="Lambda_DNA-bd_dom_sf"/>
</dbReference>
<evidence type="ECO:0000313" key="4">
    <source>
        <dbReference type="Proteomes" id="UP000199035"/>
    </source>
</evidence>
<reference evidence="4" key="1">
    <citation type="submission" date="2016-10" db="EMBL/GenBank/DDBJ databases">
        <authorList>
            <person name="Varghese N."/>
            <person name="Submissions S."/>
        </authorList>
    </citation>
    <scope>NUCLEOTIDE SEQUENCE [LARGE SCALE GENOMIC DNA]</scope>
    <source>
        <strain evidence="4">ANC 5109</strain>
    </source>
</reference>
<protein>
    <submittedName>
        <fullName evidence="3">Helix-turn-helix</fullName>
    </submittedName>
</protein>
<dbReference type="Proteomes" id="UP000199035">
    <property type="component" value="Unassembled WGS sequence"/>
</dbReference>
<feature type="transmembrane region" description="Helical" evidence="1">
    <location>
        <begin position="84"/>
        <end position="103"/>
    </location>
</feature>
<organism evidence="3 4">
    <name type="scientific">Acinetobacter kyonggiensis</name>
    <dbReference type="NCBI Taxonomy" id="595670"/>
    <lineage>
        <taxon>Bacteria</taxon>
        <taxon>Pseudomonadati</taxon>
        <taxon>Pseudomonadota</taxon>
        <taxon>Gammaproteobacteria</taxon>
        <taxon>Moraxellales</taxon>
        <taxon>Moraxellaceae</taxon>
        <taxon>Acinetobacter</taxon>
    </lineage>
</organism>
<keyword evidence="1" id="KW-0812">Transmembrane</keyword>
<keyword evidence="4" id="KW-1185">Reference proteome</keyword>
<feature type="domain" description="HTH cro/C1-type" evidence="2">
    <location>
        <begin position="17"/>
        <end position="71"/>
    </location>
</feature>
<dbReference type="Gene3D" id="1.10.260.40">
    <property type="entry name" value="lambda repressor-like DNA-binding domains"/>
    <property type="match status" value="1"/>
</dbReference>
<sequence length="150" mass="16054">MNSEINTSIDAVLGLILSNIRKNKKKSQDEAATFIGVTKQAISNMENGRSRFAVVQVYQLCAFYGVEPCKVFNALDEALKNKEVNVIGVAGGSLAFIGPRIVSKSSISTNNLTNIGALVHPIIAGVALAGFLGSLFMKKVKEASQDEHIE</sequence>
<dbReference type="CDD" id="cd00093">
    <property type="entry name" value="HTH_XRE"/>
    <property type="match status" value="1"/>
</dbReference>
<keyword evidence="1" id="KW-0472">Membrane</keyword>